<keyword evidence="2" id="KW-1185">Reference proteome</keyword>
<sequence>MEMLKLSKSNGDEMQVPALFSANYKRRTHHVTLIEMKYEFVTAPTWGKESHGKTAPLDSLHLQSSVPQTSTVQLSIVANSFTKTIN</sequence>
<name>A0A4Y2PST6_ARAVE</name>
<gene>
    <name evidence="1" type="ORF">AVEN_37961_1</name>
</gene>
<evidence type="ECO:0000313" key="2">
    <source>
        <dbReference type="Proteomes" id="UP000499080"/>
    </source>
</evidence>
<organism evidence="1 2">
    <name type="scientific">Araneus ventricosus</name>
    <name type="common">Orbweaver spider</name>
    <name type="synonym">Epeira ventricosa</name>
    <dbReference type="NCBI Taxonomy" id="182803"/>
    <lineage>
        <taxon>Eukaryota</taxon>
        <taxon>Metazoa</taxon>
        <taxon>Ecdysozoa</taxon>
        <taxon>Arthropoda</taxon>
        <taxon>Chelicerata</taxon>
        <taxon>Arachnida</taxon>
        <taxon>Araneae</taxon>
        <taxon>Araneomorphae</taxon>
        <taxon>Entelegynae</taxon>
        <taxon>Araneoidea</taxon>
        <taxon>Araneidae</taxon>
        <taxon>Araneus</taxon>
    </lineage>
</organism>
<reference evidence="1 2" key="1">
    <citation type="journal article" date="2019" name="Sci. Rep.">
        <title>Orb-weaving spider Araneus ventricosus genome elucidates the spidroin gene catalogue.</title>
        <authorList>
            <person name="Kono N."/>
            <person name="Nakamura H."/>
            <person name="Ohtoshi R."/>
            <person name="Moran D.A.P."/>
            <person name="Shinohara A."/>
            <person name="Yoshida Y."/>
            <person name="Fujiwara M."/>
            <person name="Mori M."/>
            <person name="Tomita M."/>
            <person name="Arakawa K."/>
        </authorList>
    </citation>
    <scope>NUCLEOTIDE SEQUENCE [LARGE SCALE GENOMIC DNA]</scope>
</reference>
<dbReference type="EMBL" id="BGPR01011979">
    <property type="protein sequence ID" value="GBN53923.1"/>
    <property type="molecule type" value="Genomic_DNA"/>
</dbReference>
<evidence type="ECO:0000313" key="1">
    <source>
        <dbReference type="EMBL" id="GBN53923.1"/>
    </source>
</evidence>
<comment type="caution">
    <text evidence="1">The sequence shown here is derived from an EMBL/GenBank/DDBJ whole genome shotgun (WGS) entry which is preliminary data.</text>
</comment>
<accession>A0A4Y2PST6</accession>
<dbReference type="AlphaFoldDB" id="A0A4Y2PST6"/>
<dbReference type="Proteomes" id="UP000499080">
    <property type="component" value="Unassembled WGS sequence"/>
</dbReference>
<proteinExistence type="predicted"/>
<protein>
    <submittedName>
        <fullName evidence="1">Uncharacterized protein</fullName>
    </submittedName>
</protein>